<organism evidence="13 16">
    <name type="scientific">Phascolarctobacterium faecium</name>
    <dbReference type="NCBI Taxonomy" id="33025"/>
    <lineage>
        <taxon>Bacteria</taxon>
        <taxon>Bacillati</taxon>
        <taxon>Bacillota</taxon>
        <taxon>Negativicutes</taxon>
        <taxon>Acidaminococcales</taxon>
        <taxon>Acidaminococcaceae</taxon>
        <taxon>Phascolarctobacterium</taxon>
    </lineage>
</organism>
<protein>
    <recommendedName>
        <fullName evidence="4 12">Anaerobic ribonucleoside-triphosphate reductase-activating protein</fullName>
        <ecNumber evidence="12">1.97.1.-</ecNumber>
    </recommendedName>
</protein>
<accession>A0A7X2XGX9</accession>
<evidence type="ECO:0000256" key="11">
    <source>
        <dbReference type="ARBA" id="ARBA00047365"/>
    </source>
</evidence>
<keyword evidence="15" id="KW-1185">Reference proteome</keyword>
<evidence type="ECO:0000256" key="10">
    <source>
        <dbReference type="ARBA" id="ARBA00023014"/>
    </source>
</evidence>
<dbReference type="GO" id="GO:0046872">
    <property type="term" value="F:metal ion binding"/>
    <property type="evidence" value="ECO:0007669"/>
    <property type="project" value="UniProtKB-KW"/>
</dbReference>
<evidence type="ECO:0000256" key="7">
    <source>
        <dbReference type="ARBA" id="ARBA00022723"/>
    </source>
</evidence>
<evidence type="ECO:0000256" key="6">
    <source>
        <dbReference type="ARBA" id="ARBA00022691"/>
    </source>
</evidence>
<dbReference type="GO" id="GO:0051539">
    <property type="term" value="F:4 iron, 4 sulfur cluster binding"/>
    <property type="evidence" value="ECO:0007669"/>
    <property type="project" value="UniProtKB-KW"/>
</dbReference>
<dbReference type="Proteomes" id="UP000484547">
    <property type="component" value="Unassembled WGS sequence"/>
</dbReference>
<comment type="function">
    <text evidence="2 12">Activation of anaerobic ribonucleoside-triphosphate reductase under anaerobic conditions by generation of an organic free radical, using S-adenosylmethionine and reduced flavodoxin as cosubstrates to produce 5'-deoxy-adenosine.</text>
</comment>
<dbReference type="EMBL" id="WNBW01000006">
    <property type="protein sequence ID" value="MTU04426.1"/>
    <property type="molecule type" value="Genomic_DNA"/>
</dbReference>
<dbReference type="InterPro" id="IPR013785">
    <property type="entry name" value="Aldolase_TIM"/>
</dbReference>
<evidence type="ECO:0000313" key="15">
    <source>
        <dbReference type="Proteomes" id="UP000443070"/>
    </source>
</evidence>
<keyword evidence="8 12" id="KW-0560">Oxidoreductase</keyword>
<dbReference type="NCBIfam" id="TIGR02491">
    <property type="entry name" value="NrdG"/>
    <property type="match status" value="1"/>
</dbReference>
<sequence length="175" mass="20043">MNYATIKTHDTANGPGVRVSLFVSGCTHQCKGCFNPEAWDFNYGAPFTETEEDTIVRGLEPWFIRGLSLLGGEPFEPSNQQALLPLLRKVRKSYPEKTIWCYTGYDFEQDLLTGRLCDWPVTEEMLSYIDVLVDGEFKLNLKNPNLRFRGSSNQRVIDLKKSLYGDELVLWSEAY</sequence>
<comment type="similarity">
    <text evidence="3 12">Belongs to the organic radical-activating enzymes family.</text>
</comment>
<dbReference type="InterPro" id="IPR034457">
    <property type="entry name" value="Organic_radical-activating"/>
</dbReference>
<dbReference type="EMBL" id="WNBM01000006">
    <property type="protein sequence ID" value="MTT76362.1"/>
    <property type="molecule type" value="Genomic_DNA"/>
</dbReference>
<dbReference type="GO" id="GO:0004748">
    <property type="term" value="F:ribonucleoside-diphosphate reductase activity, thioredoxin disulfide as acceptor"/>
    <property type="evidence" value="ECO:0007669"/>
    <property type="project" value="TreeGrafter"/>
</dbReference>
<dbReference type="PROSITE" id="PS01087">
    <property type="entry name" value="RADICAL_ACTIVATING"/>
    <property type="match status" value="1"/>
</dbReference>
<evidence type="ECO:0000256" key="1">
    <source>
        <dbReference type="ARBA" id="ARBA00001966"/>
    </source>
</evidence>
<comment type="caution">
    <text evidence="13">The sequence shown here is derived from an EMBL/GenBank/DDBJ whole genome shotgun (WGS) entry which is preliminary data.</text>
</comment>
<dbReference type="AlphaFoldDB" id="A0A7X2XGX9"/>
<dbReference type="Gene3D" id="3.20.20.70">
    <property type="entry name" value="Aldolase class I"/>
    <property type="match status" value="1"/>
</dbReference>
<keyword evidence="5" id="KW-0004">4Fe-4S</keyword>
<evidence type="ECO:0000256" key="5">
    <source>
        <dbReference type="ARBA" id="ARBA00022485"/>
    </source>
</evidence>
<dbReference type="InterPro" id="IPR058240">
    <property type="entry name" value="rSAM_sf"/>
</dbReference>
<evidence type="ECO:0000256" key="2">
    <source>
        <dbReference type="ARBA" id="ARBA00003852"/>
    </source>
</evidence>
<dbReference type="Proteomes" id="UP000443070">
    <property type="component" value="Unassembled WGS sequence"/>
</dbReference>
<comment type="catalytic activity">
    <reaction evidence="11">
        <text>glycyl-[protein] + reduced [flavodoxin] + S-adenosyl-L-methionine = glycin-2-yl radical-[protein] + semiquinone [flavodoxin] + 5'-deoxyadenosine + L-methionine + H(+)</text>
        <dbReference type="Rhea" id="RHEA:61976"/>
        <dbReference type="Rhea" id="RHEA-COMP:10622"/>
        <dbReference type="Rhea" id="RHEA-COMP:14480"/>
        <dbReference type="Rhea" id="RHEA-COMP:15993"/>
        <dbReference type="Rhea" id="RHEA-COMP:15994"/>
        <dbReference type="ChEBI" id="CHEBI:15378"/>
        <dbReference type="ChEBI" id="CHEBI:17319"/>
        <dbReference type="ChEBI" id="CHEBI:29947"/>
        <dbReference type="ChEBI" id="CHEBI:32722"/>
        <dbReference type="ChEBI" id="CHEBI:57618"/>
        <dbReference type="ChEBI" id="CHEBI:57844"/>
        <dbReference type="ChEBI" id="CHEBI:59789"/>
        <dbReference type="ChEBI" id="CHEBI:140311"/>
    </reaction>
</comment>
<evidence type="ECO:0000256" key="12">
    <source>
        <dbReference type="PIRNR" id="PIRNR000368"/>
    </source>
</evidence>
<gene>
    <name evidence="13" type="primary">nrdG</name>
    <name evidence="13" type="ORF">GMD11_08805</name>
    <name evidence="14" type="ORF">GMD18_08460</name>
</gene>
<dbReference type="SFLD" id="SFLDF00299">
    <property type="entry name" value="anaerobic_ribonucleoside-triph"/>
    <property type="match status" value="1"/>
</dbReference>
<comment type="cofactor">
    <cofactor evidence="1">
        <name>[4Fe-4S] cluster</name>
        <dbReference type="ChEBI" id="CHEBI:49883"/>
    </cofactor>
</comment>
<dbReference type="InterPro" id="IPR007197">
    <property type="entry name" value="rSAM"/>
</dbReference>
<dbReference type="SFLD" id="SFLDG01063">
    <property type="entry name" value="activating_enzymes__group_1"/>
    <property type="match status" value="1"/>
</dbReference>
<reference evidence="15 16" key="1">
    <citation type="journal article" date="2019" name="Nat. Med.">
        <title>A library of human gut bacterial isolates paired with longitudinal multiomics data enables mechanistic microbiome research.</title>
        <authorList>
            <person name="Poyet M."/>
            <person name="Groussin M."/>
            <person name="Gibbons S.M."/>
            <person name="Avila-Pacheco J."/>
            <person name="Jiang X."/>
            <person name="Kearney S.M."/>
            <person name="Perrotta A.R."/>
            <person name="Berdy B."/>
            <person name="Zhao S."/>
            <person name="Lieberman T.D."/>
            <person name="Swanson P.K."/>
            <person name="Smith M."/>
            <person name="Roesemann S."/>
            <person name="Alexander J.E."/>
            <person name="Rich S.A."/>
            <person name="Livny J."/>
            <person name="Vlamakis H."/>
            <person name="Clish C."/>
            <person name="Bullock K."/>
            <person name="Deik A."/>
            <person name="Scott J."/>
            <person name="Pierce K.A."/>
            <person name="Xavier R.J."/>
            <person name="Alm E.J."/>
        </authorList>
    </citation>
    <scope>NUCLEOTIDE SEQUENCE [LARGE SCALE GENOMIC DNA]</scope>
    <source>
        <strain evidence="13 16">BIOML-A13</strain>
        <strain evidence="14 15">BIOML-A3</strain>
    </source>
</reference>
<dbReference type="SFLD" id="SFLDS00029">
    <property type="entry name" value="Radical_SAM"/>
    <property type="match status" value="1"/>
</dbReference>
<evidence type="ECO:0000256" key="9">
    <source>
        <dbReference type="ARBA" id="ARBA00023004"/>
    </source>
</evidence>
<keyword evidence="10" id="KW-0411">Iron-sulfur</keyword>
<dbReference type="RefSeq" id="WP_155164149.1">
    <property type="nucleotide sequence ID" value="NZ_WNBG01000006.1"/>
</dbReference>
<evidence type="ECO:0000256" key="8">
    <source>
        <dbReference type="ARBA" id="ARBA00023002"/>
    </source>
</evidence>
<proteinExistence type="inferred from homology"/>
<dbReference type="PANTHER" id="PTHR30352">
    <property type="entry name" value="PYRUVATE FORMATE-LYASE-ACTIVATING ENZYME"/>
    <property type="match status" value="1"/>
</dbReference>
<evidence type="ECO:0000256" key="4">
    <source>
        <dbReference type="ARBA" id="ARBA00014281"/>
    </source>
</evidence>
<dbReference type="SUPFAM" id="SSF102114">
    <property type="entry name" value="Radical SAM enzymes"/>
    <property type="match status" value="1"/>
</dbReference>
<dbReference type="InterPro" id="IPR001989">
    <property type="entry name" value="Radical_activat_CS"/>
</dbReference>
<evidence type="ECO:0000313" key="13">
    <source>
        <dbReference type="EMBL" id="MTT76362.1"/>
    </source>
</evidence>
<dbReference type="PIRSF" id="PIRSF000368">
    <property type="entry name" value="NrdG"/>
    <property type="match status" value="1"/>
</dbReference>
<dbReference type="EC" id="1.97.1.-" evidence="12"/>
<dbReference type="SFLD" id="SFLDG01066">
    <property type="entry name" value="organic_radical-activating_enz"/>
    <property type="match status" value="1"/>
</dbReference>
<dbReference type="PANTHER" id="PTHR30352:SF2">
    <property type="entry name" value="ANAEROBIC RIBONUCLEOSIDE-TRIPHOSPHATE REDUCTASE-ACTIVATING PROTEIN"/>
    <property type="match status" value="1"/>
</dbReference>
<dbReference type="CDD" id="cd01335">
    <property type="entry name" value="Radical_SAM"/>
    <property type="match status" value="1"/>
</dbReference>
<dbReference type="OrthoDB" id="9792276at2"/>
<evidence type="ECO:0000256" key="3">
    <source>
        <dbReference type="ARBA" id="ARBA00009777"/>
    </source>
</evidence>
<dbReference type="Pfam" id="PF13353">
    <property type="entry name" value="Fer4_12"/>
    <property type="match status" value="1"/>
</dbReference>
<dbReference type="InterPro" id="IPR012837">
    <property type="entry name" value="NrdG"/>
</dbReference>
<evidence type="ECO:0000313" key="16">
    <source>
        <dbReference type="Proteomes" id="UP000484547"/>
    </source>
</evidence>
<evidence type="ECO:0000313" key="14">
    <source>
        <dbReference type="EMBL" id="MTU04426.1"/>
    </source>
</evidence>
<dbReference type="GO" id="GO:0043365">
    <property type="term" value="F:[formate-C-acetyltransferase]-activating enzyme activity"/>
    <property type="evidence" value="ECO:0007669"/>
    <property type="project" value="InterPro"/>
</dbReference>
<keyword evidence="7" id="KW-0479">Metal-binding</keyword>
<keyword evidence="9" id="KW-0408">Iron</keyword>
<keyword evidence="6" id="KW-0949">S-adenosyl-L-methionine</keyword>
<name>A0A7X2XGX9_9FIRM</name>